<comment type="caution">
    <text evidence="2">The sequence shown here is derived from an EMBL/GenBank/DDBJ whole genome shotgun (WGS) entry which is preliminary data.</text>
</comment>
<dbReference type="PANTHER" id="PTHR37542:SF1">
    <property type="entry name" value="PRION-INHIBITION AND PROPAGATION HELO DOMAIN-CONTAINING PROTEIN"/>
    <property type="match status" value="1"/>
</dbReference>
<dbReference type="Proteomes" id="UP000190744">
    <property type="component" value="Unassembled WGS sequence"/>
</dbReference>
<dbReference type="PANTHER" id="PTHR37542">
    <property type="entry name" value="HELO DOMAIN-CONTAINING PROTEIN-RELATED"/>
    <property type="match status" value="1"/>
</dbReference>
<evidence type="ECO:0000313" key="2">
    <source>
        <dbReference type="EMBL" id="OOQ83735.1"/>
    </source>
</evidence>
<dbReference type="PROSITE" id="PS50011">
    <property type="entry name" value="PROTEIN_KINASE_DOM"/>
    <property type="match status" value="1"/>
</dbReference>
<name>A0A1S9RE93_PENBI</name>
<dbReference type="GO" id="GO:0005524">
    <property type="term" value="F:ATP binding"/>
    <property type="evidence" value="ECO:0007669"/>
    <property type="project" value="InterPro"/>
</dbReference>
<evidence type="ECO:0000313" key="3">
    <source>
        <dbReference type="Proteomes" id="UP000190744"/>
    </source>
</evidence>
<sequence>MVDPISIITLVELCLKTGKKLWDLCSSFKNARGDIAKQILRVQNYWMRANLQLETVKKIARELHEDHRKIMYETIDMLNGRLRAVEMKIESAMKKERNGGEAQVSRVRYMVSRRSIDISVDELERWQNMFDPSWYLAISRVGSQVENELSEWKQSPFEDCRVAISSAESLRSALRISSNAEVHREKVLLPEAFLETLGALDIPLSSAQLGTREDKGQMLIIEKVQPLPGLNANDLDKNCRDLARRLIRSNPLEFRLLSCKGYMKHRPQHLNRAYGESFTLLFRVPDGFSQPRTLRSRLMELKPTESLTDRFRLANELARAVSCVHSFGFVHKNIRPETILLLTDTESLSESAFLIGFDSFRMVSGKTLRKGELAWERCLYQHPDRIGSSVSEDYIMHHDIYSLGVCLLEIGLWEPLVTYEDTGMPLPRNGTHSPAVRASFLQGGGDSYYFKNQLLSLARTELQQRMGTRYSEVVVTCLTCLDPENDDFGDETEFQDEDGIEVGVRYIEKVRPEITESSPS</sequence>
<accession>A0A1S9RE93</accession>
<feature type="domain" description="Protein kinase" evidence="1">
    <location>
        <begin position="182"/>
        <end position="481"/>
    </location>
</feature>
<dbReference type="Gene3D" id="1.10.510.10">
    <property type="entry name" value="Transferase(Phosphotransferase) domain 1"/>
    <property type="match status" value="1"/>
</dbReference>
<proteinExistence type="predicted"/>
<reference evidence="3" key="1">
    <citation type="submission" date="2015-09" db="EMBL/GenBank/DDBJ databases">
        <authorList>
            <person name="Fill T.P."/>
            <person name="Baretta J.F."/>
            <person name="de Almeida L.G."/>
            <person name="Rocha M."/>
            <person name="de Souza D.H."/>
            <person name="Malavazi I."/>
            <person name="Cerdeira L.T."/>
            <person name="Hong H."/>
            <person name="Samborskyy M."/>
            <person name="de Vasconcelos A.T."/>
            <person name="Leadlay P."/>
            <person name="Rodrigues-Filho E."/>
        </authorList>
    </citation>
    <scope>NUCLEOTIDE SEQUENCE [LARGE SCALE GENOMIC DNA]</scope>
    <source>
        <strain evidence="3">LaBioMMi 136</strain>
    </source>
</reference>
<dbReference type="InterPro" id="IPR000719">
    <property type="entry name" value="Prot_kinase_dom"/>
</dbReference>
<organism evidence="2 3">
    <name type="scientific">Penicillium brasilianum</name>
    <dbReference type="NCBI Taxonomy" id="104259"/>
    <lineage>
        <taxon>Eukaryota</taxon>
        <taxon>Fungi</taxon>
        <taxon>Dikarya</taxon>
        <taxon>Ascomycota</taxon>
        <taxon>Pezizomycotina</taxon>
        <taxon>Eurotiomycetes</taxon>
        <taxon>Eurotiomycetidae</taxon>
        <taxon>Eurotiales</taxon>
        <taxon>Aspergillaceae</taxon>
        <taxon>Penicillium</taxon>
    </lineage>
</organism>
<evidence type="ECO:0000259" key="1">
    <source>
        <dbReference type="PROSITE" id="PS50011"/>
    </source>
</evidence>
<dbReference type="EMBL" id="LJBN01000192">
    <property type="protein sequence ID" value="OOQ83735.1"/>
    <property type="molecule type" value="Genomic_DNA"/>
</dbReference>
<dbReference type="SUPFAM" id="SSF56112">
    <property type="entry name" value="Protein kinase-like (PK-like)"/>
    <property type="match status" value="1"/>
</dbReference>
<protein>
    <recommendedName>
        <fullName evidence="1">Protein kinase domain-containing protein</fullName>
    </recommendedName>
</protein>
<dbReference type="AlphaFoldDB" id="A0A1S9RE93"/>
<gene>
    <name evidence="2" type="ORF">PEBR_33323</name>
</gene>
<dbReference type="GO" id="GO:0004672">
    <property type="term" value="F:protein kinase activity"/>
    <property type="evidence" value="ECO:0007669"/>
    <property type="project" value="InterPro"/>
</dbReference>
<dbReference type="InterPro" id="IPR011009">
    <property type="entry name" value="Kinase-like_dom_sf"/>
</dbReference>